<name>A0A098EB71_9ZZZZ</name>
<proteinExistence type="inferred from homology"/>
<feature type="domain" description="PurM-like N-terminal" evidence="9">
    <location>
        <begin position="284"/>
        <end position="408"/>
    </location>
</feature>
<evidence type="ECO:0000259" key="9">
    <source>
        <dbReference type="Pfam" id="PF00586"/>
    </source>
</evidence>
<feature type="domain" description="PurM-like N-terminal" evidence="9">
    <location>
        <begin position="678"/>
        <end position="778"/>
    </location>
</feature>
<keyword evidence="2 12" id="KW-0436">Ligase</keyword>
<dbReference type="InterPro" id="IPR036604">
    <property type="entry name" value="PurS-like_sf"/>
</dbReference>
<dbReference type="NCBIfam" id="TIGR01736">
    <property type="entry name" value="FGAM_synth_II"/>
    <property type="match status" value="1"/>
</dbReference>
<dbReference type="AlphaFoldDB" id="A0A098EB71"/>
<keyword evidence="1" id="KW-0963">Cytoplasm</keyword>
<dbReference type="CDD" id="cd02204">
    <property type="entry name" value="PurL_repeat2"/>
    <property type="match status" value="1"/>
</dbReference>
<dbReference type="InterPro" id="IPR036676">
    <property type="entry name" value="PurM-like_C_sf"/>
</dbReference>
<dbReference type="Pfam" id="PF02769">
    <property type="entry name" value="AIRS_C"/>
    <property type="match status" value="2"/>
</dbReference>
<feature type="coiled-coil region" evidence="8">
    <location>
        <begin position="622"/>
        <end position="649"/>
    </location>
</feature>
<dbReference type="GO" id="GO:0006189">
    <property type="term" value="P:'de novo' IMP biosynthetic process"/>
    <property type="evidence" value="ECO:0007669"/>
    <property type="project" value="InterPro"/>
</dbReference>
<keyword evidence="6" id="KW-0067">ATP-binding</keyword>
<dbReference type="CDD" id="cd02203">
    <property type="entry name" value="PurL_repeat1"/>
    <property type="match status" value="1"/>
</dbReference>
<dbReference type="HAMAP" id="MF_00420">
    <property type="entry name" value="PurL_2"/>
    <property type="match status" value="1"/>
</dbReference>
<keyword evidence="8" id="KW-0175">Coiled coil</keyword>
<dbReference type="GO" id="GO:0005524">
    <property type="term" value="F:ATP binding"/>
    <property type="evidence" value="ECO:0007669"/>
    <property type="project" value="UniProtKB-KW"/>
</dbReference>
<evidence type="ECO:0000256" key="7">
    <source>
        <dbReference type="ARBA" id="ARBA00022842"/>
    </source>
</evidence>
<evidence type="ECO:0000256" key="3">
    <source>
        <dbReference type="ARBA" id="ARBA00022723"/>
    </source>
</evidence>
<gene>
    <name evidence="12" type="primary">purL</name>
    <name evidence="12" type="ORF">MSIBF_A2080014</name>
</gene>
<dbReference type="InterPro" id="IPR041609">
    <property type="entry name" value="PurL_linker"/>
</dbReference>
<evidence type="ECO:0000256" key="6">
    <source>
        <dbReference type="ARBA" id="ARBA00022840"/>
    </source>
</evidence>
<evidence type="ECO:0000256" key="1">
    <source>
        <dbReference type="ARBA" id="ARBA00022490"/>
    </source>
</evidence>
<feature type="domain" description="Phosphoribosylformylglycinamidine synthase linker" evidence="11">
    <location>
        <begin position="186"/>
        <end position="235"/>
    </location>
</feature>
<dbReference type="InterPro" id="IPR010074">
    <property type="entry name" value="PRibForGlyAmidine_synth_PurL"/>
</dbReference>
<accession>A0A098EB71</accession>
<sequence length="1011" mass="112521">MQNFIFVGFKGELTDANAENLRNNILSDLKLKSESIENINIFDCYLIDGNLNEEELNFIGKNVFTDKITQIFAINELLLTNFSYLIWVSFKPGVTDNVGKTAKEAIRDAINKDVDVYTSKQYLFNVNLSKEDAVKISKYLSNELIRDAKIFENGKIDLREIKAPKVILKNKIKVDEINLNVCDEELMNISKERVLALNLEEMNAIRAYFKKQNRNPTDVEIECLAQTWSEHCKHKIFNAEIYYNEDGKEEKIESLFKKFVFKVTEEIKRTNTRRNEDLISVFSDNAGIVKFNENFNISIKVETHNAPSALDPYGGALTGILGVNRDIMGVGLGAKPIANTDVFCFANPFYDKNLPVKILHPKRIFEGVVKGIEDGGNKSGIPTVNGAIVFDDRFLGKPLVFCGTIGIMPAKIKFKGKEKETHIKEIHNDDYAVMVGGRVGKDGIHGATFSSEELHEGSPATAVQIGDPITQKKMLDFLIDARAHLLYGAITDNGAGGLSSSIGELAEISNGCEIELAQVPLKYAGLQPWEILVSESQERMSVVLSKENLQKFLDMAEKYDVEATVVGKFTNTGKFVAFYEGKVVADMDIKFLHKGVPKMKLKAEWNEINYPNEEPNEKYEKYTEKEINVENLKENLKKILSRLNIASKESIIRKYDHEVQGGSIIKPLMGKNRDGLSDGAVIKPLLESKEGVVIACGICPKFSDIDTYRMATNAVDEAIRNIICCGGNFEDISLVDNFCWPSPLHDKFKAAQLVRACKGLYDACLSYETPLISGKDSMSIDYTGKDEKGNVVKISGVPTLLITAISKIVDVSKSMTAEFKNAGDLIYVVGLTKDELGAGEFYGKHGFIGKNVPKINFEISRKIYEKISKAIAQNLIESCHDCSDGGLAVALAESAFSGDVGIEVNLANVVVVGLLSNEKILFSESASRFIVSIKEENRKKFENLMNESKGINFANIGFVRKDKKFIVKGNIVKENIVKGNVVKGNEGKEEKEIINANIEELRNAWKKPLKG</sequence>
<dbReference type="EC" id="6.3.5.3" evidence="12"/>
<dbReference type="SUPFAM" id="SSF56042">
    <property type="entry name" value="PurM C-terminal domain-like"/>
    <property type="match status" value="2"/>
</dbReference>
<reference evidence="12" key="1">
    <citation type="submission" date="2014-09" db="EMBL/GenBank/DDBJ databases">
        <authorList>
            <person name="Probst J Alexander"/>
        </authorList>
    </citation>
    <scope>NUCLEOTIDE SEQUENCE</scope>
</reference>
<evidence type="ECO:0000256" key="2">
    <source>
        <dbReference type="ARBA" id="ARBA00022598"/>
    </source>
</evidence>
<evidence type="ECO:0000256" key="4">
    <source>
        <dbReference type="ARBA" id="ARBA00022741"/>
    </source>
</evidence>
<dbReference type="InterPro" id="IPR010918">
    <property type="entry name" value="PurM-like_C_dom"/>
</dbReference>
<dbReference type="PANTHER" id="PTHR43555:SF1">
    <property type="entry name" value="PHOSPHORIBOSYLFORMYLGLYCINAMIDINE SYNTHASE SUBUNIT PURL"/>
    <property type="match status" value="1"/>
</dbReference>
<keyword evidence="4" id="KW-0547">Nucleotide-binding</keyword>
<dbReference type="Gene3D" id="3.30.1280.10">
    <property type="entry name" value="Phosphoribosylformylglycinamidine synthase subunit PurS"/>
    <property type="match status" value="1"/>
</dbReference>
<protein>
    <submittedName>
        <fullName evidence="12">Phosphoribosylformylglycinamidine synthase 2</fullName>
        <ecNumber evidence="12">6.3.5.3</ecNumber>
    </submittedName>
</protein>
<feature type="domain" description="PurM-like C-terminal" evidence="10">
    <location>
        <begin position="822"/>
        <end position="968"/>
    </location>
</feature>
<evidence type="ECO:0000256" key="5">
    <source>
        <dbReference type="ARBA" id="ARBA00022755"/>
    </source>
</evidence>
<dbReference type="Gene3D" id="3.90.650.10">
    <property type="entry name" value="PurM-like C-terminal domain"/>
    <property type="match status" value="2"/>
</dbReference>
<dbReference type="Gene3D" id="1.10.8.750">
    <property type="entry name" value="Phosphoribosylformylglycinamidine synthase, linker domain"/>
    <property type="match status" value="1"/>
</dbReference>
<keyword evidence="3" id="KW-0479">Metal-binding</keyword>
<keyword evidence="5" id="KW-0658">Purine biosynthesis</keyword>
<dbReference type="SUPFAM" id="SSF55326">
    <property type="entry name" value="PurM N-terminal domain-like"/>
    <property type="match status" value="2"/>
</dbReference>
<dbReference type="InterPro" id="IPR016188">
    <property type="entry name" value="PurM-like_N"/>
</dbReference>
<dbReference type="EMBL" id="CCXY01000122">
    <property type="protein sequence ID" value="CEG12265.1"/>
    <property type="molecule type" value="Genomic_DNA"/>
</dbReference>
<dbReference type="Pfam" id="PF18072">
    <property type="entry name" value="FGAR-AT_linker"/>
    <property type="match status" value="1"/>
</dbReference>
<evidence type="ECO:0000313" key="12">
    <source>
        <dbReference type="EMBL" id="CEG12265.1"/>
    </source>
</evidence>
<evidence type="ECO:0000259" key="11">
    <source>
        <dbReference type="Pfam" id="PF18072"/>
    </source>
</evidence>
<evidence type="ECO:0000256" key="8">
    <source>
        <dbReference type="SAM" id="Coils"/>
    </source>
</evidence>
<dbReference type="GO" id="GO:0004642">
    <property type="term" value="F:phosphoribosylformylglycinamidine synthase activity"/>
    <property type="evidence" value="ECO:0007669"/>
    <property type="project" value="UniProtKB-EC"/>
</dbReference>
<dbReference type="PANTHER" id="PTHR43555">
    <property type="entry name" value="PHOSPHORIBOSYLFORMYLGLYCINAMIDINE SYNTHASE SUBUNIT PURL"/>
    <property type="match status" value="1"/>
</dbReference>
<feature type="domain" description="PurM-like C-terminal" evidence="10">
    <location>
        <begin position="434"/>
        <end position="578"/>
    </location>
</feature>
<evidence type="ECO:0000259" key="10">
    <source>
        <dbReference type="Pfam" id="PF02769"/>
    </source>
</evidence>
<organism evidence="12">
    <name type="scientific">groundwater metagenome</name>
    <dbReference type="NCBI Taxonomy" id="717931"/>
    <lineage>
        <taxon>unclassified sequences</taxon>
        <taxon>metagenomes</taxon>
        <taxon>ecological metagenomes</taxon>
    </lineage>
</organism>
<dbReference type="Pfam" id="PF00586">
    <property type="entry name" value="AIRS"/>
    <property type="match status" value="2"/>
</dbReference>
<dbReference type="GO" id="GO:0046872">
    <property type="term" value="F:metal ion binding"/>
    <property type="evidence" value="ECO:0007669"/>
    <property type="project" value="UniProtKB-KW"/>
</dbReference>
<dbReference type="Gene3D" id="3.30.1330.10">
    <property type="entry name" value="PurM-like, N-terminal domain"/>
    <property type="match status" value="2"/>
</dbReference>
<dbReference type="InterPro" id="IPR036921">
    <property type="entry name" value="PurM-like_N_sf"/>
</dbReference>
<keyword evidence="7" id="KW-0460">Magnesium</keyword>